<protein>
    <submittedName>
        <fullName evidence="1">Uncharacterized protein</fullName>
    </submittedName>
</protein>
<dbReference type="AlphaFoldDB" id="A0A1F5GUR5"/>
<sequence>MVQEQIRPYRQEVLSDAERVNQYFAQLLRDNRVNYNSYYASNEHRSSWMQWHRLSKSWFHHALTISAQTRQRRKTQYKFTDNELSIYDPHPLKVAFLIDPSKDISELKDKSPKALIRLARKAPSAVLAERLREH</sequence>
<evidence type="ECO:0000313" key="2">
    <source>
        <dbReference type="Proteomes" id="UP000178336"/>
    </source>
</evidence>
<gene>
    <name evidence="1" type="ORF">A3A48_00700</name>
</gene>
<dbReference type="Proteomes" id="UP000178336">
    <property type="component" value="Unassembled WGS sequence"/>
</dbReference>
<dbReference type="EMBL" id="MFBN01000015">
    <property type="protein sequence ID" value="OGD95579.1"/>
    <property type="molecule type" value="Genomic_DNA"/>
</dbReference>
<comment type="caution">
    <text evidence="1">The sequence shown here is derived from an EMBL/GenBank/DDBJ whole genome shotgun (WGS) entry which is preliminary data.</text>
</comment>
<accession>A0A1F5GUR5</accession>
<evidence type="ECO:0000313" key="1">
    <source>
        <dbReference type="EMBL" id="OGD95579.1"/>
    </source>
</evidence>
<reference evidence="1 2" key="1">
    <citation type="journal article" date="2016" name="Nat. Commun.">
        <title>Thousands of microbial genomes shed light on interconnected biogeochemical processes in an aquifer system.</title>
        <authorList>
            <person name="Anantharaman K."/>
            <person name="Brown C.T."/>
            <person name="Hug L.A."/>
            <person name="Sharon I."/>
            <person name="Castelle C.J."/>
            <person name="Probst A.J."/>
            <person name="Thomas B.C."/>
            <person name="Singh A."/>
            <person name="Wilkins M.J."/>
            <person name="Karaoz U."/>
            <person name="Brodie E.L."/>
            <person name="Williams K.H."/>
            <person name="Hubbard S.S."/>
            <person name="Banfield J.F."/>
        </authorList>
    </citation>
    <scope>NUCLEOTIDE SEQUENCE [LARGE SCALE GENOMIC DNA]</scope>
</reference>
<name>A0A1F5GUR5_9BACT</name>
<proteinExistence type="predicted"/>
<organism evidence="1 2">
    <name type="scientific">Candidatus Curtissbacteria bacterium RIFCSPLOWO2_01_FULL_37_9</name>
    <dbReference type="NCBI Taxonomy" id="1797724"/>
    <lineage>
        <taxon>Bacteria</taxon>
        <taxon>Candidatus Curtissiibacteriota</taxon>
    </lineage>
</organism>